<reference evidence="6" key="2">
    <citation type="submission" date="2004-02" db="EMBL/GenBank/DDBJ databases">
        <authorList>
            <consortium name="Genoscope"/>
            <consortium name="Whitehead Institute Centre for Genome Research"/>
        </authorList>
    </citation>
    <scope>NUCLEOTIDE SEQUENCE</scope>
</reference>
<accession>Q4TI85</accession>
<organism evidence="6">
    <name type="scientific">Tetraodon nigroviridis</name>
    <name type="common">Spotted green pufferfish</name>
    <name type="synonym">Chelonodon nigroviridis</name>
    <dbReference type="NCBI Taxonomy" id="99883"/>
    <lineage>
        <taxon>Eukaryota</taxon>
        <taxon>Metazoa</taxon>
        <taxon>Chordata</taxon>
        <taxon>Craniata</taxon>
        <taxon>Vertebrata</taxon>
        <taxon>Euteleostomi</taxon>
        <taxon>Actinopterygii</taxon>
        <taxon>Neopterygii</taxon>
        <taxon>Teleostei</taxon>
        <taxon>Neoteleostei</taxon>
        <taxon>Acanthomorphata</taxon>
        <taxon>Eupercaria</taxon>
        <taxon>Tetraodontiformes</taxon>
        <taxon>Tetradontoidea</taxon>
        <taxon>Tetraodontidae</taxon>
        <taxon>Tetraodon</taxon>
    </lineage>
</organism>
<keyword evidence="2" id="KW-0813">Transport</keyword>
<name>Q4TI85_TETNG</name>
<evidence type="ECO:0000256" key="3">
    <source>
        <dbReference type="ARBA" id="ARBA00022490"/>
    </source>
</evidence>
<dbReference type="Gene3D" id="1.25.10.10">
    <property type="entry name" value="Leucine-rich Repeat Variant"/>
    <property type="match status" value="2"/>
</dbReference>
<dbReference type="InterPro" id="IPR016024">
    <property type="entry name" value="ARM-type_fold"/>
</dbReference>
<evidence type="ECO:0000313" key="6">
    <source>
        <dbReference type="EMBL" id="CAF87397.1"/>
    </source>
</evidence>
<evidence type="ECO:0000256" key="4">
    <source>
        <dbReference type="ARBA" id="ARBA00022737"/>
    </source>
</evidence>
<dbReference type="KEGG" id="tng:GSTEN00000085G001"/>
<dbReference type="GO" id="GO:0005737">
    <property type="term" value="C:cytoplasm"/>
    <property type="evidence" value="ECO:0007669"/>
    <property type="project" value="UniProtKB-SubCell"/>
</dbReference>
<dbReference type="EMBL" id="CAAE01002335">
    <property type="protein sequence ID" value="CAF87397.1"/>
    <property type="molecule type" value="Genomic_DNA"/>
</dbReference>
<dbReference type="SUPFAM" id="SSF48371">
    <property type="entry name" value="ARM repeat"/>
    <property type="match status" value="1"/>
</dbReference>
<dbReference type="PANTHER" id="PTHR10527">
    <property type="entry name" value="IMPORTIN BETA"/>
    <property type="match status" value="1"/>
</dbReference>
<protein>
    <submittedName>
        <fullName evidence="6">(spotted green pufferfish) hypothetical protein</fullName>
    </submittedName>
</protein>
<feature type="non-terminal residue" evidence="6">
    <location>
        <position position="1"/>
    </location>
</feature>
<evidence type="ECO:0000256" key="1">
    <source>
        <dbReference type="ARBA" id="ARBA00004496"/>
    </source>
</evidence>
<proteinExistence type="predicted"/>
<gene>
    <name evidence="6" type="ORF">GSTENG00000085001</name>
</gene>
<comment type="subcellular location">
    <subcellularLocation>
        <location evidence="1">Cytoplasm</location>
    </subcellularLocation>
</comment>
<evidence type="ECO:0000256" key="2">
    <source>
        <dbReference type="ARBA" id="ARBA00022448"/>
    </source>
</evidence>
<keyword evidence="5" id="KW-0653">Protein transport</keyword>
<sequence length="298" mass="33564">DTMPEVRQSSFALLGDLTKACFPHVKPCIAEFMPILGTNLNPEFISVCNNATWAIGEICMQMGGANMACKCVFTLTGGSAGSLCSGVEMQPYIAMVLNQLVEIINRPNTPKTLLENTGTAQKRIFQFPVSRRAPICPIVRRDAGLSEPNGLSFLRSSSYHHRPPGLRVSSGGCQHAATVYPTLVHVFAQHQRQRGERLRLPWNLHDDRREPRRRGAGETRRSWRRRRPASSPLAAFVQDFIFFCDAVASWVNPKDDLRDMFYKILHGFKEQVGEENWQQFSEQFPPLLKERLAACYGV</sequence>
<dbReference type="InterPro" id="IPR011989">
    <property type="entry name" value="ARM-like"/>
</dbReference>
<dbReference type="GO" id="GO:0006606">
    <property type="term" value="P:protein import into nucleus"/>
    <property type="evidence" value="ECO:0007669"/>
    <property type="project" value="InterPro"/>
</dbReference>
<keyword evidence="4" id="KW-0677">Repeat</keyword>
<dbReference type="InterPro" id="IPR040122">
    <property type="entry name" value="Importin_beta"/>
</dbReference>
<comment type="caution">
    <text evidence="6">The sequence shown here is derived from an EMBL/GenBank/DDBJ whole genome shotgun (WGS) entry which is preliminary data.</text>
</comment>
<dbReference type="OrthoDB" id="951172at2759"/>
<reference evidence="6" key="1">
    <citation type="journal article" date="2004" name="Nature">
        <title>Genome duplication in the teleost fish Tetraodon nigroviridis reveals the early vertebrate proto-karyotype.</title>
        <authorList>
            <person name="Jaillon O."/>
            <person name="Aury J.-M."/>
            <person name="Brunet F."/>
            <person name="Petit J.-L."/>
            <person name="Stange-Thomann N."/>
            <person name="Mauceli E."/>
            <person name="Bouneau L."/>
            <person name="Fischer C."/>
            <person name="Ozouf-Costaz C."/>
            <person name="Bernot A."/>
            <person name="Nicaud S."/>
            <person name="Jaffe D."/>
            <person name="Fisher S."/>
            <person name="Lutfalla G."/>
            <person name="Dossat C."/>
            <person name="Segurens B."/>
            <person name="Dasilva C."/>
            <person name="Salanoubat M."/>
            <person name="Levy M."/>
            <person name="Boudet N."/>
            <person name="Castellano S."/>
            <person name="Anthouard V."/>
            <person name="Jubin C."/>
            <person name="Castelli V."/>
            <person name="Katinka M."/>
            <person name="Vacherie B."/>
            <person name="Biemont C."/>
            <person name="Skalli Z."/>
            <person name="Cattolico L."/>
            <person name="Poulain J."/>
            <person name="De Berardinis V."/>
            <person name="Cruaud C."/>
            <person name="Duprat S."/>
            <person name="Brottier P."/>
            <person name="Coutanceau J.-P."/>
            <person name="Gouzy J."/>
            <person name="Parra G."/>
            <person name="Lardier G."/>
            <person name="Chapple C."/>
            <person name="McKernan K.J."/>
            <person name="McEwan P."/>
            <person name="Bosak S."/>
            <person name="Kellis M."/>
            <person name="Volff J.-N."/>
            <person name="Guigo R."/>
            <person name="Zody M.C."/>
            <person name="Mesirov J."/>
            <person name="Lindblad-Toh K."/>
            <person name="Birren B."/>
            <person name="Nusbaum C."/>
            <person name="Kahn D."/>
            <person name="Robinson-Rechavi M."/>
            <person name="Laudet V."/>
            <person name="Schachter V."/>
            <person name="Quetier F."/>
            <person name="Saurin W."/>
            <person name="Scarpelli C."/>
            <person name="Wincker P."/>
            <person name="Lander E.S."/>
            <person name="Weissenbach J."/>
            <person name="Roest Crollius H."/>
        </authorList>
    </citation>
    <scope>NUCLEOTIDE SEQUENCE [LARGE SCALE GENOMIC DNA]</scope>
</reference>
<evidence type="ECO:0000256" key="5">
    <source>
        <dbReference type="ARBA" id="ARBA00022927"/>
    </source>
</evidence>
<dbReference type="AlphaFoldDB" id="Q4TI85"/>
<keyword evidence="3" id="KW-0963">Cytoplasm</keyword>